<organism evidence="2 3">
    <name type="scientific">Turnera subulata</name>
    <dbReference type="NCBI Taxonomy" id="218843"/>
    <lineage>
        <taxon>Eukaryota</taxon>
        <taxon>Viridiplantae</taxon>
        <taxon>Streptophyta</taxon>
        <taxon>Embryophyta</taxon>
        <taxon>Tracheophyta</taxon>
        <taxon>Spermatophyta</taxon>
        <taxon>Magnoliopsida</taxon>
        <taxon>eudicotyledons</taxon>
        <taxon>Gunneridae</taxon>
        <taxon>Pentapetalae</taxon>
        <taxon>rosids</taxon>
        <taxon>fabids</taxon>
        <taxon>Malpighiales</taxon>
        <taxon>Passifloraceae</taxon>
        <taxon>Turnera</taxon>
    </lineage>
</organism>
<dbReference type="InterPro" id="IPR055130">
    <property type="entry name" value="PreP_C"/>
</dbReference>
<dbReference type="SMART" id="SM01264">
    <property type="entry name" value="M16C_associated"/>
    <property type="match status" value="1"/>
</dbReference>
<keyword evidence="3" id="KW-1185">Reference proteome</keyword>
<dbReference type="Pfam" id="PF22516">
    <property type="entry name" value="PreP_C"/>
    <property type="match status" value="1"/>
</dbReference>
<dbReference type="Pfam" id="PF05193">
    <property type="entry name" value="Peptidase_M16_C"/>
    <property type="match status" value="1"/>
</dbReference>
<dbReference type="FunFam" id="3.30.830.10:FF:000034">
    <property type="entry name" value="presequence protease 1, chloroplastic/mitochondrial"/>
    <property type="match status" value="1"/>
</dbReference>
<dbReference type="SUPFAM" id="SSF63411">
    <property type="entry name" value="LuxS/MPP-like metallohydrolase"/>
    <property type="match status" value="5"/>
</dbReference>
<evidence type="ECO:0000259" key="1">
    <source>
        <dbReference type="SMART" id="SM01264"/>
    </source>
</evidence>
<dbReference type="EMBL" id="JAKUCV010006410">
    <property type="protein sequence ID" value="KAJ4827458.1"/>
    <property type="molecule type" value="Genomic_DNA"/>
</dbReference>
<dbReference type="AlphaFoldDB" id="A0A9Q0J3X0"/>
<gene>
    <name evidence="2" type="primary">PREP1_7</name>
    <name evidence="2" type="ORF">Tsubulata_032980</name>
</gene>
<dbReference type="InterPro" id="IPR011249">
    <property type="entry name" value="Metalloenz_LuxS/M16"/>
</dbReference>
<dbReference type="GO" id="GO:0016485">
    <property type="term" value="P:protein processing"/>
    <property type="evidence" value="ECO:0007669"/>
    <property type="project" value="TreeGrafter"/>
</dbReference>
<sequence length="1146" mass="129215">MDRRRFLSCRLPRLRCFSSSSYQYSSPVSLHRPIPAHPRQYSLLRRSLSNPSASLSSLCFNINSYGRRHFSSLSTTLAVASPPAHFSPDAAVEIPNEVAEKFGFEKVSEEFIGECNSRAILLRHKKTGAEVMSVSNDDENKVFGIVFRTPPKDSTGIFHILGRSVLLGSRKYPLVHTFDQLPKGSLQTFLNAFICPDRTCYPVASPNTKDFYNLVDVYLDAVFFPMCVHEPDYNTFQYEGWFLDFSDHQEEESDETNVLINEGAVFNKMKVVYSHPHNILWRASQQALFPDNAYRFDSGGDPKVIPKLAFEQFKEFHQKYYHPSNARIWFYGDDDPTERLRILSEYLDMFDASSTPNESKIEPQKLFSEPVRIVRKYHASDGGDLKKKHMVWLNWLLSDKPLDLETEVTLGLLDHLILGTPASPLRKILLESGLGESIIGRGVEDDLLQPQFSIGVNGVSEDDIRKVEELIMDTFVKLAEEGFEIDAVEASLNTSEFSLKGNSTKSFPRGLSLLPPPTDKFGKEKFKTDVVEASMNTIEFSLRDGNTESFPRGLSLMLRSIGKWIYDMNPFEPLKYEKPLVELKARIAKQGSKAVFSPLIKKFILNNSHRVTVEMQPDPEKATRDEAEEREILDRVKASMFDAHGRPSDDLYKLSNASFHVAFLKGSDPPEALKSVPSLSLQDIPKEPTHVSSEVGDVNGVKVLQHNLFTDGVLHSEVVFNMRSLKQELLPLLPLFCQSLLEMGTKDMTSIQLNQLIERKTGGLSVYPFNSSVRGLQDPCSHIIVRGKAMASRAEDLFNLINCILQEVQLTDQQRFKQFVSQSKAKIENRLREGDCGIVASRMDAKLNTAGWISELMGGISYLEYLQALEEKIDQDWAGVSSSLEEIRQSVLTRNGCLVNMTADGKTLTHSEKYVSKFLNLLPSNSSVAGASWNARLASGNEAILIPTQLSCVGKAANLFDTGYQLHGSAYVITKCINSTWFKNWSFSGKAYGGFCDFNTHSGVFSFLCYKSKNLLKTLEAFDGTCDFLHHVETTMTDFNSFDPKMMNDDTLTKEIIGSIKDVDAHQPPNAKGYSSLLRYLQGITEEERKRRREEILSTSLKDFKEFGSAIEAVKDKWVSVAVAFPEYVEAANRERSNYFQVKKVF</sequence>
<feature type="domain" description="Peptidase M16C associated" evidence="1">
    <location>
        <begin position="615"/>
        <end position="869"/>
    </location>
</feature>
<comment type="caution">
    <text evidence="2">The sequence shown here is derived from an EMBL/GenBank/DDBJ whole genome shotgun (WGS) entry which is preliminary data.</text>
</comment>
<evidence type="ECO:0000313" key="2">
    <source>
        <dbReference type="EMBL" id="KAJ4827458.1"/>
    </source>
</evidence>
<dbReference type="OrthoDB" id="10250783at2759"/>
<reference evidence="2" key="1">
    <citation type="submission" date="2022-02" db="EMBL/GenBank/DDBJ databases">
        <authorList>
            <person name="Henning P.M."/>
            <person name="McCubbin A.G."/>
            <person name="Shore J.S."/>
        </authorList>
    </citation>
    <scope>NUCLEOTIDE SEQUENCE</scope>
    <source>
        <strain evidence="2">F60SS</strain>
        <tissue evidence="2">Leaves</tissue>
    </source>
</reference>
<keyword evidence="2" id="KW-0378">Hydrolase</keyword>
<dbReference type="GO" id="GO:0009507">
    <property type="term" value="C:chloroplast"/>
    <property type="evidence" value="ECO:0007669"/>
    <property type="project" value="TreeGrafter"/>
</dbReference>
<evidence type="ECO:0000313" key="3">
    <source>
        <dbReference type="Proteomes" id="UP001141552"/>
    </source>
</evidence>
<dbReference type="PANTHER" id="PTHR43016">
    <property type="entry name" value="PRESEQUENCE PROTEASE"/>
    <property type="match status" value="1"/>
</dbReference>
<proteinExistence type="predicted"/>
<keyword evidence="2" id="KW-0645">Protease</keyword>
<dbReference type="Gene3D" id="3.30.830.10">
    <property type="entry name" value="Metalloenzyme, LuxS/M16 peptidase-like"/>
    <property type="match status" value="5"/>
</dbReference>
<dbReference type="InterPro" id="IPR013578">
    <property type="entry name" value="Peptidase_M16C_assoc"/>
</dbReference>
<name>A0A9Q0J3X0_9ROSI</name>
<dbReference type="Pfam" id="PF08367">
    <property type="entry name" value="M16C_assoc"/>
    <property type="match status" value="1"/>
</dbReference>
<protein>
    <submittedName>
        <fullName evidence="2">Presequence protease 1, chloroplastic/mitochondrial</fullName>
    </submittedName>
</protein>
<accession>A0A9Q0J3X0</accession>
<dbReference type="InterPro" id="IPR007863">
    <property type="entry name" value="Peptidase_M16_C"/>
</dbReference>
<dbReference type="Proteomes" id="UP001141552">
    <property type="component" value="Unassembled WGS sequence"/>
</dbReference>
<reference evidence="2" key="2">
    <citation type="journal article" date="2023" name="Plants (Basel)">
        <title>Annotation of the Turnera subulata (Passifloraceae) Draft Genome Reveals the S-Locus Evolved after the Divergence of Turneroideae from Passifloroideae in a Stepwise Manner.</title>
        <authorList>
            <person name="Henning P.M."/>
            <person name="Roalson E.H."/>
            <person name="Mir W."/>
            <person name="McCubbin A.G."/>
            <person name="Shore J.S."/>
        </authorList>
    </citation>
    <scope>NUCLEOTIDE SEQUENCE</scope>
    <source>
        <strain evidence="2">F60SS</strain>
    </source>
</reference>
<dbReference type="GO" id="GO:0005739">
    <property type="term" value="C:mitochondrion"/>
    <property type="evidence" value="ECO:0007669"/>
    <property type="project" value="TreeGrafter"/>
</dbReference>
<dbReference type="GO" id="GO:0046872">
    <property type="term" value="F:metal ion binding"/>
    <property type="evidence" value="ECO:0007669"/>
    <property type="project" value="InterPro"/>
</dbReference>
<dbReference type="GO" id="GO:0004222">
    <property type="term" value="F:metalloendopeptidase activity"/>
    <property type="evidence" value="ECO:0007669"/>
    <property type="project" value="TreeGrafter"/>
</dbReference>
<dbReference type="PANTHER" id="PTHR43016:SF13">
    <property type="entry name" value="PRESEQUENCE PROTEASE, MITOCHONDRIAL"/>
    <property type="match status" value="1"/>
</dbReference>